<dbReference type="Proteomes" id="UP000267469">
    <property type="component" value="Unassembled WGS sequence"/>
</dbReference>
<dbReference type="PROSITE" id="PS50005">
    <property type="entry name" value="TPR"/>
    <property type="match status" value="1"/>
</dbReference>
<keyword evidence="1" id="KW-0802">TPR repeat</keyword>
<gene>
    <name evidence="3" type="ORF">ED312_09770</name>
</gene>
<keyword evidence="4" id="KW-1185">Reference proteome</keyword>
<evidence type="ECO:0000313" key="4">
    <source>
        <dbReference type="Proteomes" id="UP000267469"/>
    </source>
</evidence>
<dbReference type="OrthoDB" id="1436875at2"/>
<dbReference type="AlphaFoldDB" id="A0A3N0EIY5"/>
<name>A0A3N0EIY5_SINP1</name>
<dbReference type="InterPro" id="IPR019734">
    <property type="entry name" value="TPR_rpt"/>
</dbReference>
<accession>A0A3N0EIY5</accession>
<feature type="signal peptide" evidence="2">
    <location>
        <begin position="1"/>
        <end position="29"/>
    </location>
</feature>
<organism evidence="3 4">
    <name type="scientific">Sinomicrobium pectinilyticum</name>
    <dbReference type="NCBI Taxonomy" id="1084421"/>
    <lineage>
        <taxon>Bacteria</taxon>
        <taxon>Pseudomonadati</taxon>
        <taxon>Bacteroidota</taxon>
        <taxon>Flavobacteriia</taxon>
        <taxon>Flavobacteriales</taxon>
        <taxon>Flavobacteriaceae</taxon>
        <taxon>Sinomicrobium</taxon>
    </lineage>
</organism>
<dbReference type="InterPro" id="IPR011990">
    <property type="entry name" value="TPR-like_helical_dom_sf"/>
</dbReference>
<dbReference type="SUPFAM" id="SSF48452">
    <property type="entry name" value="TPR-like"/>
    <property type="match status" value="1"/>
</dbReference>
<reference evidence="3 4" key="1">
    <citation type="submission" date="2018-10" db="EMBL/GenBank/DDBJ databases">
        <title>Sinomicrobium pectinilyticum sp. nov., a pectinase-producing bacterium isolated from alkaline and saline soil, and emended description of the genus Sinomicrobium.</title>
        <authorList>
            <person name="Cheng B."/>
            <person name="Li C."/>
            <person name="Lai Q."/>
            <person name="Du M."/>
            <person name="Shao Z."/>
            <person name="Xu P."/>
            <person name="Yang C."/>
        </authorList>
    </citation>
    <scope>NUCLEOTIDE SEQUENCE [LARGE SCALE GENOMIC DNA]</scope>
    <source>
        <strain evidence="3 4">5DNS001</strain>
    </source>
</reference>
<evidence type="ECO:0000313" key="3">
    <source>
        <dbReference type="EMBL" id="RNL87791.1"/>
    </source>
</evidence>
<sequence length="420" mass="49059">MRNTMNRIAGKVVGLCTLMFIMVCISASGQDTTTYKMPEIFTKMLNNPGYQMDEVDKIAYEHHWEWFGKRAPDWTAVRTEFSRKYPEMNIDSLTHRARFIYFHILVGEHGREEDQKNRVKELAYLANTYGTGWDPHDLLSYAGSVIKFDFGYDADAFRWIQMALEKIKKMPQVHTPESGGYYIEAKASTLASILAKMGRKEEALKYIAEALPFYSTDGLYLEMDGTYGQGLYKKRAMSNLFEVLADRGRWLGIDQKKVLYKGKVNFKEDKRYWHELRDNYLKKEFPAREADSLMYIGAEFYYRTYVQDTVAWAKPFVEYAETYGNVDAQHKNQNAWELFIKSNQPEILEKALEWSKETLGKKDDPNRYAYLDTYANLHYKLGNTAEALEMINKAIVLAPENQKAAFEETREKMRKGKKTW</sequence>
<feature type="repeat" description="TPR" evidence="1">
    <location>
        <begin position="368"/>
        <end position="401"/>
    </location>
</feature>
<keyword evidence="2" id="KW-0732">Signal</keyword>
<protein>
    <submittedName>
        <fullName evidence="3">Tetratricopeptide repeat protein</fullName>
    </submittedName>
</protein>
<dbReference type="Gene3D" id="1.25.40.10">
    <property type="entry name" value="Tetratricopeptide repeat domain"/>
    <property type="match status" value="1"/>
</dbReference>
<evidence type="ECO:0000256" key="1">
    <source>
        <dbReference type="PROSITE-ProRule" id="PRU00339"/>
    </source>
</evidence>
<feature type="chain" id="PRO_5018029475" evidence="2">
    <location>
        <begin position="30"/>
        <end position="420"/>
    </location>
</feature>
<evidence type="ECO:0000256" key="2">
    <source>
        <dbReference type="SAM" id="SignalP"/>
    </source>
</evidence>
<comment type="caution">
    <text evidence="3">The sequence shown here is derived from an EMBL/GenBank/DDBJ whole genome shotgun (WGS) entry which is preliminary data.</text>
</comment>
<proteinExistence type="predicted"/>
<dbReference type="SMART" id="SM00028">
    <property type="entry name" value="TPR"/>
    <property type="match status" value="2"/>
</dbReference>
<dbReference type="EMBL" id="RJTM01000069">
    <property type="protein sequence ID" value="RNL87791.1"/>
    <property type="molecule type" value="Genomic_DNA"/>
</dbReference>